<evidence type="ECO:0000313" key="3">
    <source>
        <dbReference type="Proteomes" id="UP000198760"/>
    </source>
</evidence>
<comment type="caution">
    <text evidence="1">The sequence shown here is derived from an EMBL/GenBank/DDBJ whole genome shotgun (WGS) entry which is preliminary data.</text>
</comment>
<keyword evidence="3" id="KW-1185">Reference proteome</keyword>
<dbReference type="InterPro" id="IPR046900">
    <property type="entry name" value="ABC-3C_MC7"/>
</dbReference>
<organism evidence="1 4">
    <name type="scientific">Kosakonia radicincitans</name>
    <dbReference type="NCBI Taxonomy" id="283686"/>
    <lineage>
        <taxon>Bacteria</taxon>
        <taxon>Pseudomonadati</taxon>
        <taxon>Pseudomonadota</taxon>
        <taxon>Gammaproteobacteria</taxon>
        <taxon>Enterobacterales</taxon>
        <taxon>Enterobacteriaceae</taxon>
        <taxon>Kosakonia</taxon>
    </lineage>
</organism>
<proteinExistence type="predicted"/>
<sequence length="74" mass="8441">MLIPTKFTTLEESTIFKMRVILNTKVNDEKLSELLARTSGDFQDASEFLHALDILYVLGLIDVDASMEMINYVK</sequence>
<dbReference type="RefSeq" id="WP_072440315.1">
    <property type="nucleotide sequence ID" value="NZ_FONC01000010.1"/>
</dbReference>
<dbReference type="Proteomes" id="UP000199173">
    <property type="component" value="Unassembled WGS sequence"/>
</dbReference>
<reference evidence="3 4" key="1">
    <citation type="submission" date="2016-10" db="EMBL/GenBank/DDBJ databases">
        <authorList>
            <person name="Varghese N."/>
            <person name="Submissions S."/>
        </authorList>
    </citation>
    <scope>NUCLEOTIDE SEQUENCE [LARGE SCALE GENOMIC DNA]</scope>
    <source>
        <strain evidence="2 3">NFIX06</strain>
        <strain evidence="1 4">NFIX08</strain>
    </source>
</reference>
<name>A0AAX2EYI0_9ENTR</name>
<accession>A0AAX2EYI0</accession>
<protein>
    <recommendedName>
        <fullName evidence="5">Biofilm development protein YmgB/AriR</fullName>
    </recommendedName>
</protein>
<dbReference type="Proteomes" id="UP000198760">
    <property type="component" value="Unassembled WGS sequence"/>
</dbReference>
<gene>
    <name evidence="2" type="ORF">SAMN03159428_03806</name>
    <name evidence="1" type="ORF">SAMN03159514_04533</name>
</gene>
<dbReference type="AlphaFoldDB" id="A0AAX2EYI0"/>
<evidence type="ECO:0008006" key="5">
    <source>
        <dbReference type="Google" id="ProtNLM"/>
    </source>
</evidence>
<evidence type="ECO:0000313" key="2">
    <source>
        <dbReference type="EMBL" id="SFU06307.1"/>
    </source>
</evidence>
<dbReference type="Pfam" id="PF20292">
    <property type="entry name" value="MC7"/>
    <property type="match status" value="1"/>
</dbReference>
<evidence type="ECO:0000313" key="1">
    <source>
        <dbReference type="EMBL" id="SFR25062.1"/>
    </source>
</evidence>
<dbReference type="EMBL" id="FOYJ01000013">
    <property type="protein sequence ID" value="SFR25062.1"/>
    <property type="molecule type" value="Genomic_DNA"/>
</dbReference>
<dbReference type="EMBL" id="FPAV01000011">
    <property type="protein sequence ID" value="SFU06307.1"/>
    <property type="molecule type" value="Genomic_DNA"/>
</dbReference>
<evidence type="ECO:0000313" key="4">
    <source>
        <dbReference type="Proteomes" id="UP000199173"/>
    </source>
</evidence>